<organism evidence="6 7">
    <name type="scientific">Aporhodopirellula aestuarii</name>
    <dbReference type="NCBI Taxonomy" id="2950107"/>
    <lineage>
        <taxon>Bacteria</taxon>
        <taxon>Pseudomonadati</taxon>
        <taxon>Planctomycetota</taxon>
        <taxon>Planctomycetia</taxon>
        <taxon>Pirellulales</taxon>
        <taxon>Pirellulaceae</taxon>
        <taxon>Aporhodopirellula</taxon>
    </lineage>
</organism>
<evidence type="ECO:0000256" key="3">
    <source>
        <dbReference type="SAM" id="SignalP"/>
    </source>
</evidence>
<dbReference type="PANTHER" id="PTHR30469:SF15">
    <property type="entry name" value="HLYD FAMILY OF SECRETION PROTEINS"/>
    <property type="match status" value="1"/>
</dbReference>
<keyword evidence="7" id="KW-1185">Reference proteome</keyword>
<dbReference type="Proteomes" id="UP001202961">
    <property type="component" value="Unassembled WGS sequence"/>
</dbReference>
<sequence length="303" mass="32874">MSLIANRYLIGTALLCICAGTLSLTPPALASDPEVLTHSSFEGFAEAIHDVEVSTDEFGQLVDVPVQLGQLVKEGDLLAQLDDRIQRAAAEVAKMQSMMDGEIKSAEAAVSLQEYRVEQLRSLHNDRMAGSEELRRATMELDVAKARLQIAIEQKRLRGTELNRLQLQVEQRQIRAPFDGVVAGKRLDAGDAVTPGNSAIVRLIRTDVLIGVFNVPAEASFTMQPGLAAQVYFRAARQTVDAEIDSVAPAINGESGTVLIRVAIPNPDHVLRPGDRLSMRITPGQSLPQQPPGQAAMKGPQWR</sequence>
<evidence type="ECO:0000313" key="7">
    <source>
        <dbReference type="Proteomes" id="UP001202961"/>
    </source>
</evidence>
<comment type="similarity">
    <text evidence="1">Belongs to the membrane fusion protein (MFP) (TC 8.A.1) family.</text>
</comment>
<dbReference type="Pfam" id="PF25917">
    <property type="entry name" value="BSH_RND"/>
    <property type="match status" value="1"/>
</dbReference>
<gene>
    <name evidence="6" type="ORF">NB063_29965</name>
</gene>
<accession>A0ABT0UCX2</accession>
<dbReference type="InterPro" id="IPR058625">
    <property type="entry name" value="MdtA-like_BSH"/>
</dbReference>
<dbReference type="Gene3D" id="1.10.287.470">
    <property type="entry name" value="Helix hairpin bin"/>
    <property type="match status" value="1"/>
</dbReference>
<dbReference type="SUPFAM" id="SSF111369">
    <property type="entry name" value="HlyD-like secretion proteins"/>
    <property type="match status" value="1"/>
</dbReference>
<dbReference type="RefSeq" id="WP_250933108.1">
    <property type="nucleotide sequence ID" value="NZ_JAMQBK010000105.1"/>
</dbReference>
<dbReference type="Gene3D" id="2.40.50.100">
    <property type="match status" value="1"/>
</dbReference>
<feature type="region of interest" description="Disordered" evidence="2">
    <location>
        <begin position="275"/>
        <end position="303"/>
    </location>
</feature>
<feature type="domain" description="Multidrug resistance protein MdtA-like barrel-sandwich hybrid" evidence="4">
    <location>
        <begin position="51"/>
        <end position="200"/>
    </location>
</feature>
<dbReference type="NCBIfam" id="TIGR01730">
    <property type="entry name" value="RND_mfp"/>
    <property type="match status" value="1"/>
</dbReference>
<feature type="compositionally biased region" description="Low complexity" evidence="2">
    <location>
        <begin position="283"/>
        <end position="294"/>
    </location>
</feature>
<reference evidence="6 7" key="1">
    <citation type="journal article" date="2022" name="Syst. Appl. Microbiol.">
        <title>Rhodopirellula aestuarii sp. nov., a novel member of the genus Rhodopirellula isolated from brackish sediments collected in the Tagus River estuary, Portugal.</title>
        <authorList>
            <person name="Vitorino I.R."/>
            <person name="Klimek D."/>
            <person name="Calusinska M."/>
            <person name="Lobo-da-Cunha A."/>
            <person name="Vasconcelos V."/>
            <person name="Lage O.M."/>
        </authorList>
    </citation>
    <scope>NUCLEOTIDE SEQUENCE [LARGE SCALE GENOMIC DNA]</scope>
    <source>
        <strain evidence="6 7">ICT_H3.1</strain>
    </source>
</reference>
<evidence type="ECO:0000259" key="5">
    <source>
        <dbReference type="Pfam" id="PF25954"/>
    </source>
</evidence>
<dbReference type="InterPro" id="IPR006143">
    <property type="entry name" value="RND_pump_MFP"/>
</dbReference>
<comment type="caution">
    <text evidence="6">The sequence shown here is derived from an EMBL/GenBank/DDBJ whole genome shotgun (WGS) entry which is preliminary data.</text>
</comment>
<dbReference type="Gene3D" id="2.40.30.170">
    <property type="match status" value="1"/>
</dbReference>
<feature type="domain" description="CusB-like beta-barrel" evidence="5">
    <location>
        <begin position="214"/>
        <end position="282"/>
    </location>
</feature>
<name>A0ABT0UCX2_9BACT</name>
<evidence type="ECO:0000256" key="2">
    <source>
        <dbReference type="SAM" id="MobiDB-lite"/>
    </source>
</evidence>
<feature type="chain" id="PRO_5045405493" evidence="3">
    <location>
        <begin position="31"/>
        <end position="303"/>
    </location>
</feature>
<keyword evidence="3" id="KW-0732">Signal</keyword>
<dbReference type="InterPro" id="IPR058792">
    <property type="entry name" value="Beta-barrel_RND_2"/>
</dbReference>
<evidence type="ECO:0000313" key="6">
    <source>
        <dbReference type="EMBL" id="MCM2374869.1"/>
    </source>
</evidence>
<evidence type="ECO:0000256" key="1">
    <source>
        <dbReference type="ARBA" id="ARBA00009477"/>
    </source>
</evidence>
<proteinExistence type="inferred from homology"/>
<dbReference type="PANTHER" id="PTHR30469">
    <property type="entry name" value="MULTIDRUG RESISTANCE PROTEIN MDTA"/>
    <property type="match status" value="1"/>
</dbReference>
<dbReference type="EMBL" id="JAMQBK010000105">
    <property type="protein sequence ID" value="MCM2374869.1"/>
    <property type="molecule type" value="Genomic_DNA"/>
</dbReference>
<dbReference type="Pfam" id="PF25954">
    <property type="entry name" value="Beta-barrel_RND_2"/>
    <property type="match status" value="1"/>
</dbReference>
<evidence type="ECO:0000259" key="4">
    <source>
        <dbReference type="Pfam" id="PF25917"/>
    </source>
</evidence>
<protein>
    <submittedName>
        <fullName evidence="6">Efflux RND transporter periplasmic adaptor subunit</fullName>
    </submittedName>
</protein>
<feature type="signal peptide" evidence="3">
    <location>
        <begin position="1"/>
        <end position="30"/>
    </location>
</feature>